<feature type="region of interest" description="Disordered" evidence="5">
    <location>
        <begin position="429"/>
        <end position="516"/>
    </location>
</feature>
<organism evidence="8 9">
    <name type="scientific">Pendulispora brunnea</name>
    <dbReference type="NCBI Taxonomy" id="2905690"/>
    <lineage>
        <taxon>Bacteria</taxon>
        <taxon>Pseudomonadati</taxon>
        <taxon>Myxococcota</taxon>
        <taxon>Myxococcia</taxon>
        <taxon>Myxococcales</taxon>
        <taxon>Sorangiineae</taxon>
        <taxon>Pendulisporaceae</taxon>
        <taxon>Pendulispora</taxon>
    </lineage>
</organism>
<evidence type="ECO:0000256" key="5">
    <source>
        <dbReference type="SAM" id="MobiDB-lite"/>
    </source>
</evidence>
<reference evidence="8 9" key="1">
    <citation type="submission" date="2021-12" db="EMBL/GenBank/DDBJ databases">
        <title>Discovery of the Pendulisporaceae a myxobacterial family with distinct sporulation behavior and unique specialized metabolism.</title>
        <authorList>
            <person name="Garcia R."/>
            <person name="Popoff A."/>
            <person name="Bader C.D."/>
            <person name="Loehr J."/>
            <person name="Walesch S."/>
            <person name="Walt C."/>
            <person name="Boldt J."/>
            <person name="Bunk B."/>
            <person name="Haeckl F.J.F.P.J."/>
            <person name="Gunesch A.P."/>
            <person name="Birkelbach J."/>
            <person name="Nuebel U."/>
            <person name="Pietschmann T."/>
            <person name="Bach T."/>
            <person name="Mueller R."/>
        </authorList>
    </citation>
    <scope>NUCLEOTIDE SEQUENCE [LARGE SCALE GENOMIC DNA]</scope>
    <source>
        <strain evidence="8 9">MSr12523</strain>
    </source>
</reference>
<keyword evidence="1" id="KW-0808">Transferase</keyword>
<dbReference type="Pfam" id="PF00069">
    <property type="entry name" value="Pkinase"/>
    <property type="match status" value="1"/>
</dbReference>
<dbReference type="Gene3D" id="1.10.510.10">
    <property type="entry name" value="Transferase(Phosphotransferase) domain 1"/>
    <property type="match status" value="1"/>
</dbReference>
<feature type="compositionally biased region" description="Basic residues" evidence="5">
    <location>
        <begin position="505"/>
        <end position="516"/>
    </location>
</feature>
<dbReference type="InterPro" id="IPR008271">
    <property type="entry name" value="Ser/Thr_kinase_AS"/>
</dbReference>
<dbReference type="GO" id="GO:0004674">
    <property type="term" value="F:protein serine/threonine kinase activity"/>
    <property type="evidence" value="ECO:0007669"/>
    <property type="project" value="UniProtKB-KW"/>
</dbReference>
<keyword evidence="4" id="KW-0067">ATP-binding</keyword>
<evidence type="ECO:0000259" key="7">
    <source>
        <dbReference type="PROSITE" id="PS50011"/>
    </source>
</evidence>
<dbReference type="PROSITE" id="PS00108">
    <property type="entry name" value="PROTEIN_KINASE_ST"/>
    <property type="match status" value="1"/>
</dbReference>
<feature type="compositionally biased region" description="Polar residues" evidence="5">
    <location>
        <begin position="429"/>
        <end position="445"/>
    </location>
</feature>
<evidence type="ECO:0000256" key="4">
    <source>
        <dbReference type="ARBA" id="ARBA00022840"/>
    </source>
</evidence>
<dbReference type="Proteomes" id="UP001379533">
    <property type="component" value="Chromosome"/>
</dbReference>
<evidence type="ECO:0000256" key="2">
    <source>
        <dbReference type="ARBA" id="ARBA00022741"/>
    </source>
</evidence>
<dbReference type="PANTHER" id="PTHR43289:SF34">
    <property type="entry name" value="SERINE_THREONINE-PROTEIN KINASE YBDM-RELATED"/>
    <property type="match status" value="1"/>
</dbReference>
<feature type="domain" description="Protein kinase" evidence="7">
    <location>
        <begin position="25"/>
        <end position="297"/>
    </location>
</feature>
<proteinExistence type="predicted"/>
<dbReference type="PANTHER" id="PTHR43289">
    <property type="entry name" value="MITOGEN-ACTIVATED PROTEIN KINASE KINASE KINASE 20-RELATED"/>
    <property type="match status" value="1"/>
</dbReference>
<feature type="compositionally biased region" description="Acidic residues" evidence="5">
    <location>
        <begin position="466"/>
        <end position="476"/>
    </location>
</feature>
<evidence type="ECO:0000256" key="3">
    <source>
        <dbReference type="ARBA" id="ARBA00022777"/>
    </source>
</evidence>
<dbReference type="SUPFAM" id="SSF56112">
    <property type="entry name" value="Protein kinase-like (PK-like)"/>
    <property type="match status" value="1"/>
</dbReference>
<evidence type="ECO:0000256" key="6">
    <source>
        <dbReference type="SAM" id="Phobius"/>
    </source>
</evidence>
<dbReference type="SMART" id="SM00220">
    <property type="entry name" value="S_TKc"/>
    <property type="match status" value="1"/>
</dbReference>
<evidence type="ECO:0000313" key="8">
    <source>
        <dbReference type="EMBL" id="WXB00268.1"/>
    </source>
</evidence>
<dbReference type="InterPro" id="IPR011009">
    <property type="entry name" value="Kinase-like_dom_sf"/>
</dbReference>
<gene>
    <name evidence="8" type="ORF">LZC95_43915</name>
</gene>
<keyword evidence="9" id="KW-1185">Reference proteome</keyword>
<keyword evidence="2" id="KW-0547">Nucleotide-binding</keyword>
<keyword evidence="8" id="KW-0723">Serine/threonine-protein kinase</keyword>
<evidence type="ECO:0000256" key="1">
    <source>
        <dbReference type="ARBA" id="ARBA00022679"/>
    </source>
</evidence>
<keyword evidence="3 8" id="KW-0418">Kinase</keyword>
<dbReference type="PROSITE" id="PS50011">
    <property type="entry name" value="PROTEIN_KINASE_DOM"/>
    <property type="match status" value="1"/>
</dbReference>
<protein>
    <submittedName>
        <fullName evidence="8">Serine/threonine protein kinase</fullName>
    </submittedName>
</protein>
<dbReference type="InterPro" id="IPR000719">
    <property type="entry name" value="Prot_kinase_dom"/>
</dbReference>
<feature type="transmembrane region" description="Helical" evidence="6">
    <location>
        <begin position="362"/>
        <end position="382"/>
    </location>
</feature>
<dbReference type="EMBL" id="CP089982">
    <property type="protein sequence ID" value="WXB00268.1"/>
    <property type="molecule type" value="Genomic_DNA"/>
</dbReference>
<evidence type="ECO:0000313" key="9">
    <source>
        <dbReference type="Proteomes" id="UP001379533"/>
    </source>
</evidence>
<keyword evidence="6" id="KW-0472">Membrane</keyword>
<sequence>MAEEVTASGPVVPLPKEGDVIAGKFRVERVLAVGGMGVVFAAQHMIMGQRVAVKMLLPDALSVPSAVERFHREAQAAANIRNEHVVRIMDVGHTDTGAPYIVMEFLVGSDLGELIERRKNIPIEEAVDYLLQACEAMADAHRIGIVHRDLKPGNVFLTRRTDHTPLIKVLDFGISKIGEEIMGQKQWQLTRTHVMMGSPLYMSPEQIRNAKTVDRRSDIWSLGIILFELLTGQLPFDGETAISICAQVAADPPIPLRLLHPEMPEALEDVILKCLEKEPENRYDDVAALAEALAPFGSEAARTSAARVRRTLADESRMPTLHAARIKPEIRKQTPRPLTKTDPSWQKKAAAEAGIPPKRSGFARVFVGLAFLGLLGTGGWVMRDKLMSAAKSNDLLPDPETVKSAASTAASTSEHVVKEVEKAIANAIPTTGESVSADASTTTSGGRVESVPAGSVATDAGVDAGDAGEEEEEDEPAVAGRDGGASPARPGTAATHRPGTPTKPGVKKKKPPVRHK</sequence>
<dbReference type="RefSeq" id="WP_394850910.1">
    <property type="nucleotide sequence ID" value="NZ_CP089982.1"/>
</dbReference>
<keyword evidence="6" id="KW-1133">Transmembrane helix</keyword>
<feature type="compositionally biased region" description="Low complexity" evidence="5">
    <location>
        <begin position="456"/>
        <end position="465"/>
    </location>
</feature>
<accession>A0ABZ2KRC0</accession>
<dbReference type="Gene3D" id="3.30.200.20">
    <property type="entry name" value="Phosphorylase Kinase, domain 1"/>
    <property type="match status" value="1"/>
</dbReference>
<keyword evidence="6" id="KW-0812">Transmembrane</keyword>
<name>A0ABZ2KRC0_9BACT</name>
<dbReference type="CDD" id="cd14014">
    <property type="entry name" value="STKc_PknB_like"/>
    <property type="match status" value="1"/>
</dbReference>